<dbReference type="PROSITE" id="PS51318">
    <property type="entry name" value="TAT"/>
    <property type="match status" value="1"/>
</dbReference>
<sequence>MTRASQPDHDHDPNRRRLLRRAATVAATTAGAGVAAAVGVPGTAQADPGDHLVLGEANDAGPATTTLTADQAVEALRLQHGSGPALRLVPSDSLYPQVLDSEVGTLAVDDMGDLFVRAGTDSGGNGTNGWAWTSEWATTSVAVPPTRVLDTRYADLRRLIVSGADTLDSSGRLTPGKPIVVSLDSYVQGGYAIKGNVTVVGMTGPGVLTVWGAGTKPTASNLNWSTAGTILSNFLFTRLGASGAYRSVITIQATASPTHVIVDLTSLLVGHPSQVLLGGGA</sequence>
<reference evidence="1 2" key="1">
    <citation type="submission" date="2018-01" db="EMBL/GenBank/DDBJ databases">
        <title>Draft genome sequence of Salinispora sp. 13K206.</title>
        <authorList>
            <person name="Sahin N."/>
            <person name="Saygin H."/>
            <person name="Ay H."/>
        </authorList>
    </citation>
    <scope>NUCLEOTIDE SEQUENCE [LARGE SCALE GENOMIC DNA]</scope>
    <source>
        <strain evidence="1 2">13K206</strain>
    </source>
</reference>
<protein>
    <submittedName>
        <fullName evidence="1">Uncharacterized protein</fullName>
    </submittedName>
</protein>
<dbReference type="InterPro" id="IPR006311">
    <property type="entry name" value="TAT_signal"/>
</dbReference>
<proteinExistence type="predicted"/>
<organism evidence="1 2">
    <name type="scientific">Micromonospora deserti</name>
    <dbReference type="NCBI Taxonomy" id="2070366"/>
    <lineage>
        <taxon>Bacteria</taxon>
        <taxon>Bacillati</taxon>
        <taxon>Actinomycetota</taxon>
        <taxon>Actinomycetes</taxon>
        <taxon>Micromonosporales</taxon>
        <taxon>Micromonosporaceae</taxon>
        <taxon>Micromonospora</taxon>
    </lineage>
</organism>
<evidence type="ECO:0000313" key="1">
    <source>
        <dbReference type="EMBL" id="PZF87282.1"/>
    </source>
</evidence>
<dbReference type="EMBL" id="POUB01000311">
    <property type="protein sequence ID" value="PZF87282.1"/>
    <property type="molecule type" value="Genomic_DNA"/>
</dbReference>
<keyword evidence="2" id="KW-1185">Reference proteome</keyword>
<gene>
    <name evidence="1" type="ORF">C1I99_27745</name>
</gene>
<comment type="caution">
    <text evidence="1">The sequence shown here is derived from an EMBL/GenBank/DDBJ whole genome shotgun (WGS) entry which is preliminary data.</text>
</comment>
<dbReference type="OrthoDB" id="3402930at2"/>
<dbReference type="RefSeq" id="WP_111137173.1">
    <property type="nucleotide sequence ID" value="NZ_POUB01000311.1"/>
</dbReference>
<name>A0A2W2BMK1_9ACTN</name>
<evidence type="ECO:0000313" key="2">
    <source>
        <dbReference type="Proteomes" id="UP000248749"/>
    </source>
</evidence>
<dbReference type="Proteomes" id="UP000248749">
    <property type="component" value="Unassembled WGS sequence"/>
</dbReference>
<accession>A0A2W2BMK1</accession>
<dbReference type="AlphaFoldDB" id="A0A2W2BMK1"/>